<name>A0A9W8JMH4_9AGAR</name>
<protein>
    <submittedName>
        <fullName evidence="2">Uncharacterized protein</fullName>
    </submittedName>
</protein>
<evidence type="ECO:0000313" key="3">
    <source>
        <dbReference type="Proteomes" id="UP001148786"/>
    </source>
</evidence>
<feature type="compositionally biased region" description="Low complexity" evidence="1">
    <location>
        <begin position="121"/>
        <end position="132"/>
    </location>
</feature>
<feature type="region of interest" description="Disordered" evidence="1">
    <location>
        <begin position="121"/>
        <end position="162"/>
    </location>
</feature>
<feature type="compositionally biased region" description="Basic and acidic residues" evidence="1">
    <location>
        <begin position="141"/>
        <end position="158"/>
    </location>
</feature>
<keyword evidence="3" id="KW-1185">Reference proteome</keyword>
<reference evidence="2" key="1">
    <citation type="submission" date="2022-07" db="EMBL/GenBank/DDBJ databases">
        <title>Genome Sequence of Agrocybe chaxingu.</title>
        <authorList>
            <person name="Buettner E."/>
        </authorList>
    </citation>
    <scope>NUCLEOTIDE SEQUENCE</scope>
    <source>
        <strain evidence="2">MP-N11</strain>
    </source>
</reference>
<accession>A0A9W8JMH4</accession>
<evidence type="ECO:0000256" key="1">
    <source>
        <dbReference type="SAM" id="MobiDB-lite"/>
    </source>
</evidence>
<sequence length="388" mass="41936">MRDILYAFGQEPVPDPSPAARPLHAEERLHRKPLRPGRPPAIKKSNKVLEVVDSDVEVSEVRPAPTVIRLPPAATSKPAPKPRKPAATTSNAAPTTSNRAAPVRSIDNPYGCALMTPWKPPANAAANEPPRASSSTTVHPVEIDGTHKRKGSEDSSKDAKRKRSIMASIREFDASDTSEIQNVINYCESRFRTALAAIEKRDRRLQPWMLEVLRQELGVALQWIGSATATGRLVVVPFIIRSLASSMCFRTATPAFDFGLLLALDGGADPNDPIDSHPFAWWRDDERPEANAFLTDVNLQTCLDAWNAARPRPIAEEARKMHAPADTGCTQCAGHGGLERGDKGAPSSHRAAGAAPPEPAPKATPTPSDAIRIAQSPMPWAKKATTKA</sequence>
<gene>
    <name evidence="2" type="ORF">NLJ89_g12107</name>
</gene>
<comment type="caution">
    <text evidence="2">The sequence shown here is derived from an EMBL/GenBank/DDBJ whole genome shotgun (WGS) entry which is preliminary data.</text>
</comment>
<proteinExistence type="predicted"/>
<dbReference type="EMBL" id="JANKHO010003522">
    <property type="protein sequence ID" value="KAJ3482934.1"/>
    <property type="molecule type" value="Genomic_DNA"/>
</dbReference>
<feature type="region of interest" description="Disordered" evidence="1">
    <location>
        <begin position="56"/>
        <end position="104"/>
    </location>
</feature>
<feature type="compositionally biased region" description="Low complexity" evidence="1">
    <location>
        <begin position="85"/>
        <end position="102"/>
    </location>
</feature>
<dbReference type="Proteomes" id="UP001148786">
    <property type="component" value="Unassembled WGS sequence"/>
</dbReference>
<dbReference type="AlphaFoldDB" id="A0A9W8JMH4"/>
<feature type="region of interest" description="Disordered" evidence="1">
    <location>
        <begin position="1"/>
        <end position="43"/>
    </location>
</feature>
<dbReference type="OrthoDB" id="3061359at2759"/>
<feature type="region of interest" description="Disordered" evidence="1">
    <location>
        <begin position="331"/>
        <end position="388"/>
    </location>
</feature>
<evidence type="ECO:0000313" key="2">
    <source>
        <dbReference type="EMBL" id="KAJ3482934.1"/>
    </source>
</evidence>
<organism evidence="2 3">
    <name type="scientific">Agrocybe chaxingu</name>
    <dbReference type="NCBI Taxonomy" id="84603"/>
    <lineage>
        <taxon>Eukaryota</taxon>
        <taxon>Fungi</taxon>
        <taxon>Dikarya</taxon>
        <taxon>Basidiomycota</taxon>
        <taxon>Agaricomycotina</taxon>
        <taxon>Agaricomycetes</taxon>
        <taxon>Agaricomycetidae</taxon>
        <taxon>Agaricales</taxon>
        <taxon>Agaricineae</taxon>
        <taxon>Strophariaceae</taxon>
        <taxon>Agrocybe</taxon>
    </lineage>
</organism>